<proteinExistence type="predicted"/>
<dbReference type="InterPro" id="IPR013320">
    <property type="entry name" value="ConA-like_dom_sf"/>
</dbReference>
<comment type="caution">
    <text evidence="5">The sequence shown here is derived from an EMBL/GenBank/DDBJ whole genome shotgun (WGS) entry which is preliminary data.</text>
</comment>
<dbReference type="PANTHER" id="PTHR12864">
    <property type="entry name" value="RAN BINDING PROTEIN 9-RELATED"/>
    <property type="match status" value="1"/>
</dbReference>
<comment type="function">
    <text evidence="1">Involved in the proteasome-dependent degradation of fructose-1,6-bisphosphatase.</text>
</comment>
<dbReference type="InterPro" id="IPR013144">
    <property type="entry name" value="CRA_dom"/>
</dbReference>
<reference evidence="5" key="2">
    <citation type="submission" date="2023-05" db="EMBL/GenBank/DDBJ databases">
        <authorList>
            <consortium name="Lawrence Berkeley National Laboratory"/>
            <person name="Steindorff A."/>
            <person name="Hensen N."/>
            <person name="Bonometti L."/>
            <person name="Westerberg I."/>
            <person name="Brannstrom I.O."/>
            <person name="Guillou S."/>
            <person name="Cros-Aarteil S."/>
            <person name="Calhoun S."/>
            <person name="Haridas S."/>
            <person name="Kuo A."/>
            <person name="Mondo S."/>
            <person name="Pangilinan J."/>
            <person name="Riley R."/>
            <person name="Labutti K."/>
            <person name="Andreopoulos B."/>
            <person name="Lipzen A."/>
            <person name="Chen C."/>
            <person name="Yanf M."/>
            <person name="Daum C."/>
            <person name="Ng V."/>
            <person name="Clum A."/>
            <person name="Ohm R."/>
            <person name="Martin F."/>
            <person name="Silar P."/>
            <person name="Natvig D."/>
            <person name="Lalanne C."/>
            <person name="Gautier V."/>
            <person name="Ament-Velasquez S.L."/>
            <person name="Kruys A."/>
            <person name="Hutchinson M.I."/>
            <person name="Powell A.J."/>
            <person name="Barry K."/>
            <person name="Miller A.N."/>
            <person name="Grigoriev I.V."/>
            <person name="Debuchy R."/>
            <person name="Gladieux P."/>
            <person name="Thoren M.H."/>
            <person name="Johannesson H."/>
        </authorList>
    </citation>
    <scope>NUCLEOTIDE SEQUENCE</scope>
    <source>
        <strain evidence="5">CBS 123565</strain>
    </source>
</reference>
<gene>
    <name evidence="5" type="ORF">BT67DRAFT_444900</name>
</gene>
<feature type="compositionally biased region" description="Polar residues" evidence="2">
    <location>
        <begin position="1"/>
        <end position="16"/>
    </location>
</feature>
<dbReference type="Pfam" id="PF08513">
    <property type="entry name" value="LisH"/>
    <property type="match status" value="1"/>
</dbReference>
<dbReference type="Pfam" id="PF10607">
    <property type="entry name" value="CTLH"/>
    <property type="match status" value="1"/>
</dbReference>
<dbReference type="SUPFAM" id="SSF49899">
    <property type="entry name" value="Concanavalin A-like lectins/glucanases"/>
    <property type="match status" value="1"/>
</dbReference>
<dbReference type="PROSITE" id="PS50188">
    <property type="entry name" value="B302_SPRY"/>
    <property type="match status" value="1"/>
</dbReference>
<protein>
    <submittedName>
        <fullName evidence="5">SPRY-domain-containing protein</fullName>
    </submittedName>
</protein>
<evidence type="ECO:0000313" key="6">
    <source>
        <dbReference type="Proteomes" id="UP001304895"/>
    </source>
</evidence>
<dbReference type="SMART" id="SM00449">
    <property type="entry name" value="SPRY"/>
    <property type="match status" value="1"/>
</dbReference>
<reference evidence="5" key="1">
    <citation type="journal article" date="2023" name="Mol. Phylogenet. Evol.">
        <title>Genome-scale phylogeny and comparative genomics of the fungal order Sordariales.</title>
        <authorList>
            <person name="Hensen N."/>
            <person name="Bonometti L."/>
            <person name="Westerberg I."/>
            <person name="Brannstrom I.O."/>
            <person name="Guillou S."/>
            <person name="Cros-Aarteil S."/>
            <person name="Calhoun S."/>
            <person name="Haridas S."/>
            <person name="Kuo A."/>
            <person name="Mondo S."/>
            <person name="Pangilinan J."/>
            <person name="Riley R."/>
            <person name="LaButti K."/>
            <person name="Andreopoulos B."/>
            <person name="Lipzen A."/>
            <person name="Chen C."/>
            <person name="Yan M."/>
            <person name="Daum C."/>
            <person name="Ng V."/>
            <person name="Clum A."/>
            <person name="Steindorff A."/>
            <person name="Ohm R.A."/>
            <person name="Martin F."/>
            <person name="Silar P."/>
            <person name="Natvig D.O."/>
            <person name="Lalanne C."/>
            <person name="Gautier V."/>
            <person name="Ament-Velasquez S.L."/>
            <person name="Kruys A."/>
            <person name="Hutchinson M.I."/>
            <person name="Powell A.J."/>
            <person name="Barry K."/>
            <person name="Miller A.N."/>
            <person name="Grigoriev I.V."/>
            <person name="Debuchy R."/>
            <person name="Gladieux P."/>
            <person name="Hiltunen Thoren M."/>
            <person name="Johannesson H."/>
        </authorList>
    </citation>
    <scope>NUCLEOTIDE SEQUENCE</scope>
    <source>
        <strain evidence="5">CBS 123565</strain>
    </source>
</reference>
<dbReference type="SMART" id="SM00757">
    <property type="entry name" value="CRA"/>
    <property type="match status" value="1"/>
</dbReference>
<feature type="compositionally biased region" description="Polar residues" evidence="2">
    <location>
        <begin position="58"/>
        <end position="79"/>
    </location>
</feature>
<dbReference type="InterPro" id="IPR006594">
    <property type="entry name" value="LisH"/>
</dbReference>
<dbReference type="InterPro" id="IPR043136">
    <property type="entry name" value="B30.2/SPRY_sf"/>
</dbReference>
<dbReference type="Proteomes" id="UP001304895">
    <property type="component" value="Unassembled WGS sequence"/>
</dbReference>
<feature type="domain" description="B30.2/SPRY" evidence="3">
    <location>
        <begin position="229"/>
        <end position="425"/>
    </location>
</feature>
<evidence type="ECO:0000256" key="1">
    <source>
        <dbReference type="ARBA" id="ARBA00002343"/>
    </source>
</evidence>
<dbReference type="PROSITE" id="PS50897">
    <property type="entry name" value="CTLH"/>
    <property type="match status" value="1"/>
</dbReference>
<dbReference type="InterPro" id="IPR050618">
    <property type="entry name" value="Ubq-SigPath_Reg"/>
</dbReference>
<dbReference type="PROSITE" id="PS50896">
    <property type="entry name" value="LISH"/>
    <property type="match status" value="1"/>
</dbReference>
<feature type="region of interest" description="Disordered" evidence="2">
    <location>
        <begin position="1"/>
        <end position="101"/>
    </location>
</feature>
<feature type="compositionally biased region" description="Acidic residues" evidence="2">
    <location>
        <begin position="585"/>
        <end position="605"/>
    </location>
</feature>
<sequence length="738" mass="81167">MTNPYQQQHGSSNFDSPASAGLPPPTARRPSYASVVSGNNPVLSRPLRSGFSHLLNPSPDSEQQRQQPHAGNLYATSPDSGMAHIRNGASAEDVPGGIHQGNNAAMWHPRLGSSLPHFSRAFDLYMNKDALFSPNPAGPEDVRFAPGNPMPNISSTGFLSPSYLRGTVYLQTLEEKHRAKILAEREGHTSNGQPGPSSSVLSQMGISGNVRLPLPANKVSGSAHRGVAYDIVETPLSAEASDAIDSLPSRWNKEDKEGALEVLGDGYEVRHTGRSLDSHEASAIRADHYMSPSCGVYYFEITVLNKKKDKSPIVIGFASKGASLSRPPGWEPESWGYHGDDGHCFAAHTVGKPYERQFGAGDVVGCLVNFRLGHALFTRNGQELPIAFRDIHFKDGKDGKGKLYPIIGLKRKDDHILANFGQMPFQFDIDGYMKRQQEVISENIRITDTSGLAPGLSETDLIQQLVLQFLQHDGYVETARAFAEELDGEKSALRLNSQEPVKGINIRDDEDANNRQRIRRAILEGDIDRAMKYTDAYYPTVLREHEQVYFRLRCRKFIEMIRREAELTMLLEERRVRRPRQQGDGYDDEVMLDDDDDDDDQDMVADDAPGGGGVDAAGLSKLSQEALAYGMELRAEFKADSRRETSKRLDEIFSLIAYPNPLRVKEVAHLLDGSGRVAVAEELNSAILTSLGKSSRAALENVYAQTCVLLDDLRAGGGDGAFVAVKSVIDDIPPSRLR</sequence>
<feature type="region of interest" description="Disordered" evidence="2">
    <location>
        <begin position="580"/>
        <end position="616"/>
    </location>
</feature>
<dbReference type="EMBL" id="MU853427">
    <property type="protein sequence ID" value="KAK4131118.1"/>
    <property type="molecule type" value="Genomic_DNA"/>
</dbReference>
<accession>A0AAN6UDP2</accession>
<dbReference type="InterPro" id="IPR024964">
    <property type="entry name" value="CTLH/CRA"/>
</dbReference>
<keyword evidence="6" id="KW-1185">Reference proteome</keyword>
<dbReference type="Gene3D" id="2.60.120.920">
    <property type="match status" value="1"/>
</dbReference>
<organism evidence="5 6">
    <name type="scientific">Trichocladium antarcticum</name>
    <dbReference type="NCBI Taxonomy" id="1450529"/>
    <lineage>
        <taxon>Eukaryota</taxon>
        <taxon>Fungi</taxon>
        <taxon>Dikarya</taxon>
        <taxon>Ascomycota</taxon>
        <taxon>Pezizomycotina</taxon>
        <taxon>Sordariomycetes</taxon>
        <taxon>Sordariomycetidae</taxon>
        <taxon>Sordariales</taxon>
        <taxon>Chaetomiaceae</taxon>
        <taxon>Trichocladium</taxon>
    </lineage>
</organism>
<dbReference type="AlphaFoldDB" id="A0AAN6UDP2"/>
<dbReference type="SMART" id="SM00667">
    <property type="entry name" value="LisH"/>
    <property type="match status" value="1"/>
</dbReference>
<evidence type="ECO:0000313" key="5">
    <source>
        <dbReference type="EMBL" id="KAK4131118.1"/>
    </source>
</evidence>
<name>A0AAN6UDP2_9PEZI</name>
<dbReference type="InterPro" id="IPR003877">
    <property type="entry name" value="SPRY_dom"/>
</dbReference>
<dbReference type="InterPro" id="IPR001870">
    <property type="entry name" value="B30.2/SPRY"/>
</dbReference>
<feature type="domain" description="CTLH" evidence="4">
    <location>
        <begin position="511"/>
        <end position="568"/>
    </location>
</feature>
<evidence type="ECO:0000259" key="3">
    <source>
        <dbReference type="PROSITE" id="PS50188"/>
    </source>
</evidence>
<evidence type="ECO:0000259" key="4">
    <source>
        <dbReference type="PROSITE" id="PS50897"/>
    </source>
</evidence>
<dbReference type="SMART" id="SM00668">
    <property type="entry name" value="CTLH"/>
    <property type="match status" value="1"/>
</dbReference>
<dbReference type="InterPro" id="IPR006595">
    <property type="entry name" value="CTLH_C"/>
</dbReference>
<evidence type="ECO:0000256" key="2">
    <source>
        <dbReference type="SAM" id="MobiDB-lite"/>
    </source>
</evidence>
<dbReference type="Pfam" id="PF00622">
    <property type="entry name" value="SPRY"/>
    <property type="match status" value="1"/>
</dbReference>